<dbReference type="InterPro" id="IPR011006">
    <property type="entry name" value="CheY-like_superfamily"/>
</dbReference>
<protein>
    <recommendedName>
        <fullName evidence="2">histidine kinase</fullName>
        <ecNumber evidence="2">2.7.13.3</ecNumber>
    </recommendedName>
</protein>
<feature type="domain" description="Response regulatory" evidence="7">
    <location>
        <begin position="1188"/>
        <end position="1305"/>
    </location>
</feature>
<feature type="modified residue" description="4-aspartylphosphate" evidence="5">
    <location>
        <position position="1237"/>
    </location>
</feature>
<accession>A0ABX7RAT3</accession>
<dbReference type="Gene3D" id="3.30.565.10">
    <property type="entry name" value="Histidine kinase-like ATPase, C-terminal domain"/>
    <property type="match status" value="1"/>
</dbReference>
<dbReference type="SMART" id="SM00062">
    <property type="entry name" value="PBPb"/>
    <property type="match status" value="2"/>
</dbReference>
<dbReference type="PRINTS" id="PR00344">
    <property type="entry name" value="BCTRLSENSOR"/>
</dbReference>
<dbReference type="EC" id="2.7.13.3" evidence="2"/>
<evidence type="ECO:0000259" key="8">
    <source>
        <dbReference type="PROSITE" id="PS50112"/>
    </source>
</evidence>
<reference evidence="9 10" key="1">
    <citation type="submission" date="2021-02" db="EMBL/GenBank/DDBJ databases">
        <title>Lysobacter arenosi sp. nov., isolated from soil of gangwondo yeongwol, south Korea.</title>
        <authorList>
            <person name="Kim K.R."/>
            <person name="Kim K.H."/>
            <person name="Jeon C.O."/>
        </authorList>
    </citation>
    <scope>NUCLEOTIDE SEQUENCE [LARGE SCALE GENOMIC DNA]</scope>
    <source>
        <strain evidence="9 10">R7</strain>
    </source>
</reference>
<dbReference type="InterPro" id="IPR003594">
    <property type="entry name" value="HATPase_dom"/>
</dbReference>
<evidence type="ECO:0000256" key="4">
    <source>
        <dbReference type="ARBA" id="ARBA00023012"/>
    </source>
</evidence>
<dbReference type="Gene3D" id="3.40.190.10">
    <property type="entry name" value="Periplasmic binding protein-like II"/>
    <property type="match status" value="4"/>
</dbReference>
<dbReference type="SUPFAM" id="SSF47384">
    <property type="entry name" value="Homodimeric domain of signal transducing histidine kinase"/>
    <property type="match status" value="1"/>
</dbReference>
<keyword evidence="10" id="KW-1185">Reference proteome</keyword>
<evidence type="ECO:0000259" key="7">
    <source>
        <dbReference type="PROSITE" id="PS50110"/>
    </source>
</evidence>
<dbReference type="InterPro" id="IPR005467">
    <property type="entry name" value="His_kinase_dom"/>
</dbReference>
<dbReference type="CDD" id="cd16922">
    <property type="entry name" value="HATPase_EvgS-ArcB-TorS-like"/>
    <property type="match status" value="1"/>
</dbReference>
<evidence type="ECO:0000256" key="1">
    <source>
        <dbReference type="ARBA" id="ARBA00000085"/>
    </source>
</evidence>
<dbReference type="InterPro" id="IPR003661">
    <property type="entry name" value="HisK_dim/P_dom"/>
</dbReference>
<dbReference type="PANTHER" id="PTHR45339:SF1">
    <property type="entry name" value="HYBRID SIGNAL TRANSDUCTION HISTIDINE KINASE J"/>
    <property type="match status" value="1"/>
</dbReference>
<dbReference type="Gene3D" id="1.10.287.130">
    <property type="match status" value="1"/>
</dbReference>
<dbReference type="Pfam" id="PF00072">
    <property type="entry name" value="Response_reg"/>
    <property type="match status" value="1"/>
</dbReference>
<dbReference type="SUPFAM" id="SSF53850">
    <property type="entry name" value="Periplasmic binding protein-like II"/>
    <property type="match status" value="2"/>
</dbReference>
<dbReference type="SMART" id="SM00448">
    <property type="entry name" value="REC"/>
    <property type="match status" value="1"/>
</dbReference>
<evidence type="ECO:0000256" key="3">
    <source>
        <dbReference type="ARBA" id="ARBA00022553"/>
    </source>
</evidence>
<feature type="domain" description="Histidine kinase" evidence="6">
    <location>
        <begin position="832"/>
        <end position="1053"/>
    </location>
</feature>
<dbReference type="InterPro" id="IPR036097">
    <property type="entry name" value="HisK_dim/P_sf"/>
</dbReference>
<dbReference type="InterPro" id="IPR001638">
    <property type="entry name" value="Solute-binding_3/MltF_N"/>
</dbReference>
<evidence type="ECO:0000256" key="2">
    <source>
        <dbReference type="ARBA" id="ARBA00012438"/>
    </source>
</evidence>
<dbReference type="SMART" id="SM00091">
    <property type="entry name" value="PAS"/>
    <property type="match status" value="2"/>
</dbReference>
<dbReference type="NCBIfam" id="TIGR00229">
    <property type="entry name" value="sensory_box"/>
    <property type="match status" value="1"/>
</dbReference>
<sequence length="1379" mass="150372">MLLLALLPFAAFQAALGQSRPLPPLDPEEEAWRRANSVVQVGVFAGDHMPAEAWVGGQPQGLGIDYVSLLAARAGLRLEFHPYTDWGAVAFDGSAGKAFDLLPAQGVTPARRDHFDFLKSYATVGPVLVVRKGDARIRGDADLVRARIVIERRFRTAAHDVAQRYPQATVLYCNDGREALDMLARGEADAYVGTGAARTRALLDRRPTDDLVLLAALPLPTFDIAPVVRRGNTALLRILRKAETTVTERELTQLRLRWGMVEDAAVQARSAREPSADERAWLLGLPTLRVGYEMDRHPYSFVDGEGEFTGLSADYLRIVQRELGLRLEMVPAEDWDSLQRMVRSHEIDLIAAGTARDFDPLEMSFAQPYEYFPQVIVARNGGPPITRLQDLIGKQVAFRKETALLSLLRANLPGTQLLPMASNEAGLSRVARGQADAFIGTLPAIDSLIRSRYAAQLRVVGPAGMDQELAIGARPEFSALLQLIDRRLSHLDEGTRAGIRSRWISSEYNYGVPWKWVIGTALAGLLVLGLVLAAYARLRRAANAQRAAEQQLAAQLGFREALLEIIPYPVFVKDAEGRYLGVNRAYEEQMNCQRQELLGRALPQTRHLSGIDAEQLQAEDLAVVASGRGSRRELQQRGADGSVQSTIVWRLPFSDPSNGRTILLGTFVDISEARAAEARARSSEQRLSEFAQAIPGVVFRLCIGPDGSRRFTYVAGDSASLLGMTAEQLTSDEPALFARVHPDDQGIVAANVGEAAATLRPMRAFDFRVRVIGQWRWLRTEGGQPRRLPDGGVEWSGYWIETTLLHEQAADLIAAKSQAEAATAAKSAFLAAMSHEIRTPMADVLGLVELIERTPLDRDQAAMTGMVQDSARSLLQILDDILDFSRIESGHLRIESAPFDLRELLDGVVGLFRARAHGKGLGLHCIVDWRLSGTYEGDCVRIRQIVTNLLSNAIKFTARGTVTVHAELAAVGAGAQDVRFSIIDTGIGIEPGNLARLFQPFTQAEDSTARRYGGTGLGLSISRRLARMMDGDVTLHSIAGEGTRAVLELPLRAIAPVAVRQELVGKVAVLVGQQALCVRELANSLSALGLQVVEIDHSEWAQVSGVDIDLLVTAAGDADHADFPTDVPRLLVVSGEHGSWRPIPNGIRMPGSPLLWRNVVDACCRIFGAPAPQALPPLTIATAPSCARILVADDHPTNRALVARQLDMLGHHATVVADGNLALEALAKDHYDLLISDCHMPNLDGYALARRIRATARKGEHLVIVGISASALPEQIQRCRDAGMDDFLTKPIQLQALATMLASHLGGSPYAVPPPAGLPAEQPAEPRVDVRGEMQWLATLIQAFGSRERVREFMLELLATCRADEAEYDGLDTQDDRVR</sequence>
<dbReference type="CDD" id="cd01007">
    <property type="entry name" value="PBP2_BvgS_HisK_like"/>
    <property type="match status" value="2"/>
</dbReference>
<keyword evidence="4" id="KW-0902">Two-component regulatory system</keyword>
<dbReference type="SMART" id="SM00387">
    <property type="entry name" value="HATPase_c"/>
    <property type="match status" value="1"/>
</dbReference>
<dbReference type="CDD" id="cd17546">
    <property type="entry name" value="REC_hyHK_CKI1_RcsC-like"/>
    <property type="match status" value="1"/>
</dbReference>
<dbReference type="CDD" id="cd00130">
    <property type="entry name" value="PAS"/>
    <property type="match status" value="1"/>
</dbReference>
<dbReference type="CDD" id="cd00082">
    <property type="entry name" value="HisKA"/>
    <property type="match status" value="1"/>
</dbReference>
<dbReference type="Proteomes" id="UP000663400">
    <property type="component" value="Chromosome"/>
</dbReference>
<dbReference type="PROSITE" id="PS50112">
    <property type="entry name" value="PAS"/>
    <property type="match status" value="1"/>
</dbReference>
<evidence type="ECO:0000259" key="6">
    <source>
        <dbReference type="PROSITE" id="PS50109"/>
    </source>
</evidence>
<comment type="catalytic activity">
    <reaction evidence="1">
        <text>ATP + protein L-histidine = ADP + protein N-phospho-L-histidine.</text>
        <dbReference type="EC" id="2.7.13.3"/>
    </reaction>
</comment>
<dbReference type="InterPro" id="IPR004358">
    <property type="entry name" value="Sig_transdc_His_kin-like_C"/>
</dbReference>
<dbReference type="InterPro" id="IPR001789">
    <property type="entry name" value="Sig_transdc_resp-reg_receiver"/>
</dbReference>
<evidence type="ECO:0000313" key="9">
    <source>
        <dbReference type="EMBL" id="QSX74096.1"/>
    </source>
</evidence>
<dbReference type="InterPro" id="IPR036890">
    <property type="entry name" value="HATPase_C_sf"/>
</dbReference>
<dbReference type="Gene3D" id="3.40.50.2300">
    <property type="match status" value="1"/>
</dbReference>
<feature type="domain" description="PAS" evidence="8">
    <location>
        <begin position="562"/>
        <end position="602"/>
    </location>
</feature>
<dbReference type="SUPFAM" id="SSF52172">
    <property type="entry name" value="CheY-like"/>
    <property type="match status" value="1"/>
</dbReference>
<dbReference type="Pfam" id="PF02518">
    <property type="entry name" value="HATPase_c"/>
    <property type="match status" value="1"/>
</dbReference>
<dbReference type="InterPro" id="IPR035965">
    <property type="entry name" value="PAS-like_dom_sf"/>
</dbReference>
<dbReference type="Pfam" id="PF08448">
    <property type="entry name" value="PAS_4"/>
    <property type="match status" value="1"/>
</dbReference>
<dbReference type="PROSITE" id="PS50109">
    <property type="entry name" value="HIS_KIN"/>
    <property type="match status" value="1"/>
</dbReference>
<dbReference type="PANTHER" id="PTHR45339">
    <property type="entry name" value="HYBRID SIGNAL TRANSDUCTION HISTIDINE KINASE J"/>
    <property type="match status" value="1"/>
</dbReference>
<dbReference type="PROSITE" id="PS50110">
    <property type="entry name" value="RESPONSE_REGULATORY"/>
    <property type="match status" value="1"/>
</dbReference>
<dbReference type="SUPFAM" id="SSF55874">
    <property type="entry name" value="ATPase domain of HSP90 chaperone/DNA topoisomerase II/histidine kinase"/>
    <property type="match status" value="1"/>
</dbReference>
<dbReference type="SMART" id="SM00388">
    <property type="entry name" value="HisKA"/>
    <property type="match status" value="1"/>
</dbReference>
<gene>
    <name evidence="9" type="ORF">HIV01_012860</name>
</gene>
<dbReference type="InterPro" id="IPR000014">
    <property type="entry name" value="PAS"/>
</dbReference>
<proteinExistence type="predicted"/>
<dbReference type="RefSeq" id="WP_200607692.1">
    <property type="nucleotide sequence ID" value="NZ_CP071517.1"/>
</dbReference>
<organism evidence="9 10">
    <name type="scientific">Lysobacter arenosi</name>
    <dbReference type="NCBI Taxonomy" id="2795387"/>
    <lineage>
        <taxon>Bacteria</taxon>
        <taxon>Pseudomonadati</taxon>
        <taxon>Pseudomonadota</taxon>
        <taxon>Gammaproteobacteria</taxon>
        <taxon>Lysobacterales</taxon>
        <taxon>Lysobacteraceae</taxon>
        <taxon>Lysobacter</taxon>
    </lineage>
</organism>
<name>A0ABX7RAT3_9GAMM</name>
<dbReference type="Pfam" id="PF00497">
    <property type="entry name" value="SBP_bac_3"/>
    <property type="match status" value="2"/>
</dbReference>
<dbReference type="InterPro" id="IPR013656">
    <property type="entry name" value="PAS_4"/>
</dbReference>
<dbReference type="EMBL" id="CP071517">
    <property type="protein sequence ID" value="QSX74096.1"/>
    <property type="molecule type" value="Genomic_DNA"/>
</dbReference>
<evidence type="ECO:0000256" key="5">
    <source>
        <dbReference type="PROSITE-ProRule" id="PRU00169"/>
    </source>
</evidence>
<dbReference type="Pfam" id="PF00512">
    <property type="entry name" value="HisKA"/>
    <property type="match status" value="1"/>
</dbReference>
<dbReference type="Gene3D" id="3.30.450.20">
    <property type="entry name" value="PAS domain"/>
    <property type="match status" value="2"/>
</dbReference>
<dbReference type="SUPFAM" id="SSF55785">
    <property type="entry name" value="PYP-like sensor domain (PAS domain)"/>
    <property type="match status" value="2"/>
</dbReference>
<keyword evidence="3 5" id="KW-0597">Phosphoprotein</keyword>
<evidence type="ECO:0000313" key="10">
    <source>
        <dbReference type="Proteomes" id="UP000663400"/>
    </source>
</evidence>